<gene>
    <name evidence="1" type="ORF">PVAP13_7KG335740</name>
</gene>
<dbReference type="AlphaFoldDB" id="A0A8T0QN39"/>
<evidence type="ECO:0000313" key="2">
    <source>
        <dbReference type="Proteomes" id="UP000823388"/>
    </source>
</evidence>
<comment type="caution">
    <text evidence="1">The sequence shown here is derived from an EMBL/GenBank/DDBJ whole genome shotgun (WGS) entry which is preliminary data.</text>
</comment>
<dbReference type="EMBL" id="CM029049">
    <property type="protein sequence ID" value="KAG2574592.1"/>
    <property type="molecule type" value="Genomic_DNA"/>
</dbReference>
<dbReference type="Proteomes" id="UP000823388">
    <property type="component" value="Chromosome 7K"/>
</dbReference>
<organism evidence="1 2">
    <name type="scientific">Panicum virgatum</name>
    <name type="common">Blackwell switchgrass</name>
    <dbReference type="NCBI Taxonomy" id="38727"/>
    <lineage>
        <taxon>Eukaryota</taxon>
        <taxon>Viridiplantae</taxon>
        <taxon>Streptophyta</taxon>
        <taxon>Embryophyta</taxon>
        <taxon>Tracheophyta</taxon>
        <taxon>Spermatophyta</taxon>
        <taxon>Magnoliopsida</taxon>
        <taxon>Liliopsida</taxon>
        <taxon>Poales</taxon>
        <taxon>Poaceae</taxon>
        <taxon>PACMAD clade</taxon>
        <taxon>Panicoideae</taxon>
        <taxon>Panicodae</taxon>
        <taxon>Paniceae</taxon>
        <taxon>Panicinae</taxon>
        <taxon>Panicum</taxon>
        <taxon>Panicum sect. Hiantes</taxon>
    </lineage>
</organism>
<sequence length="115" mass="12832">MFAASPYSYPARQVHEELPNQAVYALEAQGTPSKSSVHTDKVEDRFGNGKVIVGSKKKVGNVVVPSIIEQERTESLDQAMDEQQAGEIPNNMVHADKVQADFAKRSRKWQNECQM</sequence>
<name>A0A8T0QN39_PANVG</name>
<accession>A0A8T0QN39</accession>
<protein>
    <submittedName>
        <fullName evidence="1">Uncharacterized protein</fullName>
    </submittedName>
</protein>
<keyword evidence="2" id="KW-1185">Reference proteome</keyword>
<evidence type="ECO:0000313" key="1">
    <source>
        <dbReference type="EMBL" id="KAG2574592.1"/>
    </source>
</evidence>
<reference evidence="1" key="1">
    <citation type="submission" date="2020-05" db="EMBL/GenBank/DDBJ databases">
        <title>WGS assembly of Panicum virgatum.</title>
        <authorList>
            <person name="Lovell J.T."/>
            <person name="Jenkins J."/>
            <person name="Shu S."/>
            <person name="Juenger T.E."/>
            <person name="Schmutz J."/>
        </authorList>
    </citation>
    <scope>NUCLEOTIDE SEQUENCE</scope>
    <source>
        <strain evidence="1">AP13</strain>
    </source>
</reference>
<proteinExistence type="predicted"/>